<dbReference type="EC" id="3.6.4.13" evidence="1"/>
<keyword evidence="3" id="KW-0378">Hydrolase</keyword>
<dbReference type="Pfam" id="PF00271">
    <property type="entry name" value="Helicase_C"/>
    <property type="match status" value="2"/>
</dbReference>
<feature type="short sequence motif" description="Q motif" evidence="7">
    <location>
        <begin position="230"/>
        <end position="258"/>
    </location>
</feature>
<dbReference type="GO" id="GO:0003723">
    <property type="term" value="F:RNA binding"/>
    <property type="evidence" value="ECO:0007669"/>
    <property type="project" value="UniProtKB-KW"/>
</dbReference>
<dbReference type="PROSITE" id="PS51194">
    <property type="entry name" value="HELICASE_CTER"/>
    <property type="match status" value="1"/>
</dbReference>
<accession>A0A9J6A1D6</accession>
<dbReference type="SMART" id="SM00490">
    <property type="entry name" value="HELICc"/>
    <property type="match status" value="1"/>
</dbReference>
<dbReference type="PROSITE" id="PS00039">
    <property type="entry name" value="DEAD_ATP_HELICASE"/>
    <property type="match status" value="1"/>
</dbReference>
<dbReference type="PANTHER" id="PTHR47958">
    <property type="entry name" value="ATP-DEPENDENT RNA HELICASE DBP3"/>
    <property type="match status" value="1"/>
</dbReference>
<feature type="domain" description="Helicase C-terminal" evidence="10">
    <location>
        <begin position="622"/>
        <end position="816"/>
    </location>
</feature>
<dbReference type="InterPro" id="IPR000629">
    <property type="entry name" value="RNA-helicase_DEAD-box_CS"/>
</dbReference>
<dbReference type="GO" id="GO:0005524">
    <property type="term" value="F:ATP binding"/>
    <property type="evidence" value="ECO:0007669"/>
    <property type="project" value="UniProtKB-KW"/>
</dbReference>
<keyword evidence="2" id="KW-0547">Nucleotide-binding</keyword>
<feature type="region of interest" description="Disordered" evidence="8">
    <location>
        <begin position="814"/>
        <end position="857"/>
    </location>
</feature>
<evidence type="ECO:0000256" key="5">
    <source>
        <dbReference type="ARBA" id="ARBA00022840"/>
    </source>
</evidence>
<evidence type="ECO:0000256" key="7">
    <source>
        <dbReference type="PROSITE-ProRule" id="PRU00552"/>
    </source>
</evidence>
<dbReference type="GO" id="GO:0003724">
    <property type="term" value="F:RNA helicase activity"/>
    <property type="evidence" value="ECO:0007669"/>
    <property type="project" value="UniProtKB-EC"/>
</dbReference>
<evidence type="ECO:0000313" key="13">
    <source>
        <dbReference type="Proteomes" id="UP000824120"/>
    </source>
</evidence>
<dbReference type="OrthoDB" id="196131at2759"/>
<dbReference type="SMART" id="SM00487">
    <property type="entry name" value="DEXDc"/>
    <property type="match status" value="1"/>
</dbReference>
<evidence type="ECO:0000256" key="3">
    <source>
        <dbReference type="ARBA" id="ARBA00022801"/>
    </source>
</evidence>
<evidence type="ECO:0000256" key="8">
    <source>
        <dbReference type="SAM" id="MobiDB-lite"/>
    </source>
</evidence>
<evidence type="ECO:0000259" key="9">
    <source>
        <dbReference type="PROSITE" id="PS51192"/>
    </source>
</evidence>
<dbReference type="SUPFAM" id="SSF52540">
    <property type="entry name" value="P-loop containing nucleoside triphosphate hydrolases"/>
    <property type="match status" value="2"/>
</dbReference>
<evidence type="ECO:0000259" key="11">
    <source>
        <dbReference type="PROSITE" id="PS51195"/>
    </source>
</evidence>
<feature type="region of interest" description="Disordered" evidence="8">
    <location>
        <begin position="1"/>
        <end position="77"/>
    </location>
</feature>
<feature type="domain" description="Helicase ATP-binding" evidence="9">
    <location>
        <begin position="261"/>
        <end position="440"/>
    </location>
</feature>
<dbReference type="InterPro" id="IPR014014">
    <property type="entry name" value="RNA_helicase_DEAD_Q_motif"/>
</dbReference>
<reference evidence="12 13" key="1">
    <citation type="submission" date="2020-09" db="EMBL/GenBank/DDBJ databases">
        <title>De no assembly of potato wild relative species, Solanum commersonii.</title>
        <authorList>
            <person name="Cho K."/>
        </authorList>
    </citation>
    <scope>NUCLEOTIDE SEQUENCE [LARGE SCALE GENOMIC DNA]</scope>
    <source>
        <strain evidence="12">LZ3.2</strain>
        <tissue evidence="12">Leaf</tissue>
    </source>
</reference>
<evidence type="ECO:0000256" key="2">
    <source>
        <dbReference type="ARBA" id="ARBA00022741"/>
    </source>
</evidence>
<feature type="compositionally biased region" description="Gly residues" evidence="8">
    <location>
        <begin position="67"/>
        <end position="77"/>
    </location>
</feature>
<dbReference type="Proteomes" id="UP000824120">
    <property type="component" value="Chromosome 3"/>
</dbReference>
<dbReference type="FunFam" id="3.40.50.300:FF:000079">
    <property type="entry name" value="probable ATP-dependent RNA helicase DDX17"/>
    <property type="match status" value="1"/>
</dbReference>
<dbReference type="InterPro" id="IPR001650">
    <property type="entry name" value="Helicase_C-like"/>
</dbReference>
<dbReference type="Gene3D" id="3.40.50.300">
    <property type="entry name" value="P-loop containing nucleotide triphosphate hydrolases"/>
    <property type="match status" value="2"/>
</dbReference>
<keyword evidence="6" id="KW-0694">RNA-binding</keyword>
<dbReference type="PROSITE" id="PS51195">
    <property type="entry name" value="Q_MOTIF"/>
    <property type="match status" value="1"/>
</dbReference>
<dbReference type="AlphaFoldDB" id="A0A9J6A1D6"/>
<proteinExistence type="predicted"/>
<comment type="caution">
    <text evidence="12">The sequence shown here is derived from an EMBL/GenBank/DDBJ whole genome shotgun (WGS) entry which is preliminary data.</text>
</comment>
<dbReference type="InterPro" id="IPR014001">
    <property type="entry name" value="Helicase_ATP-bd"/>
</dbReference>
<evidence type="ECO:0000256" key="1">
    <source>
        <dbReference type="ARBA" id="ARBA00012552"/>
    </source>
</evidence>
<dbReference type="EMBL" id="JACXVP010000003">
    <property type="protein sequence ID" value="KAG5618091.1"/>
    <property type="molecule type" value="Genomic_DNA"/>
</dbReference>
<dbReference type="PROSITE" id="PS51192">
    <property type="entry name" value="HELICASE_ATP_BIND_1"/>
    <property type="match status" value="1"/>
</dbReference>
<keyword evidence="13" id="KW-1185">Reference proteome</keyword>
<dbReference type="Pfam" id="PF00270">
    <property type="entry name" value="DEAD"/>
    <property type="match status" value="1"/>
</dbReference>
<evidence type="ECO:0000313" key="12">
    <source>
        <dbReference type="EMBL" id="KAG5618091.1"/>
    </source>
</evidence>
<keyword evidence="5" id="KW-0067">ATP-binding</keyword>
<feature type="compositionally biased region" description="Gly residues" evidence="8">
    <location>
        <begin position="125"/>
        <end position="163"/>
    </location>
</feature>
<evidence type="ECO:0000259" key="10">
    <source>
        <dbReference type="PROSITE" id="PS51194"/>
    </source>
</evidence>
<feature type="region of interest" description="Disordered" evidence="8">
    <location>
        <begin position="104"/>
        <end position="178"/>
    </location>
</feature>
<dbReference type="GO" id="GO:0016787">
    <property type="term" value="F:hydrolase activity"/>
    <property type="evidence" value="ECO:0007669"/>
    <property type="project" value="UniProtKB-KW"/>
</dbReference>
<dbReference type="InterPro" id="IPR027417">
    <property type="entry name" value="P-loop_NTPase"/>
</dbReference>
<sequence>MSYPNYDSRYGDSGSYRQRRSDLMGPQPSMYPRPMSGGGAASYGRGGPLPYGGPQAGGPPPMDDGSRGGMGGSGRVGGGYQPFEGGFSRGSDIGRFGGGGVDRVANGGMGERPGRFGAGASYSGGRSGGGRGGRGFDGGYSGGGGGGGGRFSSDGGRGSSGGRGGRHGRSRDDLDNLTLPKQDFGNLVPFEKNFYVENHAVRAMTDQEVAHYRARRDITIEGPDVPRPIQMFHEANFPDYCLEVISRLGFVEPTPIQSQGWPMALKGRDLIGIAETGSGKTLAYLLPALVHVSAQPRLAQGDGPIVLVLAPTRELAVQIQEEAVKFGSRANIRSTCIYGGAPKGPQIRDLRRGVEIVIATPGRLIDMLEAQHTNLKRVTYLVLDEADRMLDMGWMSALSGTVSDSSVWIRPDRQTLYWSATWPKEVEALARQFLRNPYKCPRGNGEVDAYEAWGSSGDVDSMWDDTAAALGRQLVRCWVSQDADLVCIEWTSCGMGKFKGRNKDDVQNCNNYRGIKLLSHTVLILARLDHHLVLDYREGKDQIGGSNKNQPVCLNNKNKQEKNLPGGCNDTGCRLVTMNGEKGRDASLKAPVSVIIGSPELKANQSIRQVIEVVTDLEKYSRLIGLLKEVMDGSRILIFVETKKGCDQVTRQLRMDGWPALSIHGDKSQDERDWVLADFKTGRSPIMIATDVAARGLDIVSVDESNLLIRFKAEIDSDPFEMSGRLIQDYCVTGIDFASSGGAAPYPCQDIKFVINYDFPSSLEDYIHRIGRTGRAGATGTAYTFFTHANAKFTRQLIKILQQAGQIVPPQLSALARSSGPSTGGSNFRSRGRGGFGNRGQRSGSNVIPIGGSRRPW</sequence>
<dbReference type="CDD" id="cd17966">
    <property type="entry name" value="DEADc_DDX5_DDX17"/>
    <property type="match status" value="1"/>
</dbReference>
<organism evidence="12 13">
    <name type="scientific">Solanum commersonii</name>
    <name type="common">Commerson's wild potato</name>
    <name type="synonym">Commerson's nightshade</name>
    <dbReference type="NCBI Taxonomy" id="4109"/>
    <lineage>
        <taxon>Eukaryota</taxon>
        <taxon>Viridiplantae</taxon>
        <taxon>Streptophyta</taxon>
        <taxon>Embryophyta</taxon>
        <taxon>Tracheophyta</taxon>
        <taxon>Spermatophyta</taxon>
        <taxon>Magnoliopsida</taxon>
        <taxon>eudicotyledons</taxon>
        <taxon>Gunneridae</taxon>
        <taxon>Pentapetalae</taxon>
        <taxon>asterids</taxon>
        <taxon>lamiids</taxon>
        <taxon>Solanales</taxon>
        <taxon>Solanaceae</taxon>
        <taxon>Solanoideae</taxon>
        <taxon>Solaneae</taxon>
        <taxon>Solanum</taxon>
    </lineage>
</organism>
<feature type="compositionally biased region" description="Gly residues" evidence="8">
    <location>
        <begin position="36"/>
        <end position="56"/>
    </location>
</feature>
<dbReference type="CDD" id="cd18787">
    <property type="entry name" value="SF2_C_DEAD"/>
    <property type="match status" value="1"/>
</dbReference>
<name>A0A9J6A1D6_SOLCO</name>
<feature type="domain" description="DEAD-box RNA helicase Q" evidence="11">
    <location>
        <begin position="230"/>
        <end position="258"/>
    </location>
</feature>
<evidence type="ECO:0000256" key="6">
    <source>
        <dbReference type="ARBA" id="ARBA00022884"/>
    </source>
</evidence>
<dbReference type="InterPro" id="IPR011545">
    <property type="entry name" value="DEAD/DEAH_box_helicase_dom"/>
</dbReference>
<gene>
    <name evidence="12" type="ORF">H5410_017915</name>
</gene>
<protein>
    <recommendedName>
        <fullName evidence="1">RNA helicase</fullName>
        <ecNumber evidence="1">3.6.4.13</ecNumber>
    </recommendedName>
</protein>
<evidence type="ECO:0000256" key="4">
    <source>
        <dbReference type="ARBA" id="ARBA00022806"/>
    </source>
</evidence>
<keyword evidence="4" id="KW-0347">Helicase</keyword>